<dbReference type="Gene3D" id="2.60.40.1120">
    <property type="entry name" value="Carboxypeptidase-like, regulatory domain"/>
    <property type="match status" value="1"/>
</dbReference>
<evidence type="ECO:0000313" key="2">
    <source>
        <dbReference type="Proteomes" id="UP000233387"/>
    </source>
</evidence>
<accession>A0A2N3IB23</accession>
<dbReference type="AlphaFoldDB" id="A0A2N3IB23"/>
<comment type="caution">
    <text evidence="1">The sequence shown here is derived from an EMBL/GenBank/DDBJ whole genome shotgun (WGS) entry which is preliminary data.</text>
</comment>
<evidence type="ECO:0000313" key="1">
    <source>
        <dbReference type="EMBL" id="PKQ67443.1"/>
    </source>
</evidence>
<name>A0A2N3IB23_9BACT</name>
<dbReference type="SUPFAM" id="SSF49464">
    <property type="entry name" value="Carboxypeptidase regulatory domain-like"/>
    <property type="match status" value="1"/>
</dbReference>
<dbReference type="EMBL" id="NKXO01000033">
    <property type="protein sequence ID" value="PKQ67443.1"/>
    <property type="molecule type" value="Genomic_DNA"/>
</dbReference>
<protein>
    <submittedName>
        <fullName evidence="1">Cna protein B-type domain</fullName>
    </submittedName>
</protein>
<dbReference type="Pfam" id="PF13715">
    <property type="entry name" value="CarbopepD_reg_2"/>
    <property type="match status" value="1"/>
</dbReference>
<dbReference type="Proteomes" id="UP000233387">
    <property type="component" value="Unassembled WGS sequence"/>
</dbReference>
<gene>
    <name evidence="1" type="ORF">Rain11_1996</name>
</gene>
<dbReference type="OrthoDB" id="99480at2"/>
<reference evidence="1 2" key="1">
    <citation type="submission" date="2017-06" db="EMBL/GenBank/DDBJ databases">
        <title>Raineya orbicola gen. nov., sp. nov. a slightly thermophilic bacterium of the phylum Bacteroidetes and the description of Raineyaceae fam. nov.</title>
        <authorList>
            <person name="Albuquerque L."/>
            <person name="Polonia A.R.M."/>
            <person name="Barroso C."/>
            <person name="Froufe H.J.C."/>
            <person name="Lage O."/>
            <person name="Lobo-Da-Cunha A."/>
            <person name="Egas C."/>
            <person name="Da Costa M.S."/>
        </authorList>
    </citation>
    <scope>NUCLEOTIDE SEQUENCE [LARGE SCALE GENOMIC DNA]</scope>
    <source>
        <strain evidence="1 2">SPSPC-11</strain>
    </source>
</reference>
<sequence length="309" mass="35816">MCAKNCFYFLSLLINTEILAQIKGFVYEKNTQTPISGVWVFEKKNGKTTQTDAKGYFILETPLKAGDTIFFSKINFSNSYVVFKPQIDTLKIELENYEKIEEIEVSIPKFRHRRKVGDLRTPFTGILGIGANTNLFVQGSNPIVSYIPNKTAKKGQITKVYVKFTTRTIKFLEKSITSNQLQKRALKNPEYIKIKVLCYSVDEHKRPFQPLVEKEMLFFIRDFKPQWLDISMFQVPFPENGAFVGMQIMEVKGEEGWGNVYIPLLFSHHDENDMFYQSNGKWLLQENKGSILGKEKFYTFGFAAEVMYE</sequence>
<organism evidence="1 2">
    <name type="scientific">Raineya orbicola</name>
    <dbReference type="NCBI Taxonomy" id="2016530"/>
    <lineage>
        <taxon>Bacteria</taxon>
        <taxon>Pseudomonadati</taxon>
        <taxon>Bacteroidota</taxon>
        <taxon>Cytophagia</taxon>
        <taxon>Cytophagales</taxon>
        <taxon>Raineyaceae</taxon>
        <taxon>Raineya</taxon>
    </lineage>
</organism>
<dbReference type="RefSeq" id="WP_101359263.1">
    <property type="nucleotide sequence ID" value="NZ_NKXO01000033.1"/>
</dbReference>
<keyword evidence="2" id="KW-1185">Reference proteome</keyword>
<proteinExistence type="predicted"/>
<dbReference type="InterPro" id="IPR008969">
    <property type="entry name" value="CarboxyPept-like_regulatory"/>
</dbReference>